<protein>
    <submittedName>
        <fullName evidence="2">Uncharacterized protein</fullName>
    </submittedName>
</protein>
<keyword evidence="1" id="KW-0472">Membrane</keyword>
<keyword evidence="1" id="KW-1133">Transmembrane helix</keyword>
<feature type="transmembrane region" description="Helical" evidence="1">
    <location>
        <begin position="41"/>
        <end position="62"/>
    </location>
</feature>
<accession>A0ABQ5W677</accession>
<keyword evidence="3" id="KW-1185">Reference proteome</keyword>
<dbReference type="Proteomes" id="UP001156691">
    <property type="component" value="Unassembled WGS sequence"/>
</dbReference>
<reference evidence="3" key="1">
    <citation type="journal article" date="2019" name="Int. J. Syst. Evol. Microbiol.">
        <title>The Global Catalogue of Microorganisms (GCM) 10K type strain sequencing project: providing services to taxonomists for standard genome sequencing and annotation.</title>
        <authorList>
            <consortium name="The Broad Institute Genomics Platform"/>
            <consortium name="The Broad Institute Genome Sequencing Center for Infectious Disease"/>
            <person name="Wu L."/>
            <person name="Ma J."/>
        </authorList>
    </citation>
    <scope>NUCLEOTIDE SEQUENCE [LARGE SCALE GENOMIC DNA]</scope>
    <source>
        <strain evidence="3">NBRC 112416</strain>
    </source>
</reference>
<dbReference type="EMBL" id="BSNS01000011">
    <property type="protein sequence ID" value="GLQ55446.1"/>
    <property type="molecule type" value="Genomic_DNA"/>
</dbReference>
<gene>
    <name evidence="2" type="ORF">GCM10010862_27050</name>
</gene>
<evidence type="ECO:0000313" key="3">
    <source>
        <dbReference type="Proteomes" id="UP001156691"/>
    </source>
</evidence>
<comment type="caution">
    <text evidence="2">The sequence shown here is derived from an EMBL/GenBank/DDBJ whole genome shotgun (WGS) entry which is preliminary data.</text>
</comment>
<evidence type="ECO:0000313" key="2">
    <source>
        <dbReference type="EMBL" id="GLQ55446.1"/>
    </source>
</evidence>
<sequence length="77" mass="8304">MNYSVFLASYVIALADPPRRDRMHGEEQYLLDNTDSETRDLLRRAVIAVAIISLSFCGLAVVSGADMGASQTAVLAS</sequence>
<proteinExistence type="predicted"/>
<organism evidence="2 3">
    <name type="scientific">Devosia nitrariae</name>
    <dbReference type="NCBI Taxonomy" id="2071872"/>
    <lineage>
        <taxon>Bacteria</taxon>
        <taxon>Pseudomonadati</taxon>
        <taxon>Pseudomonadota</taxon>
        <taxon>Alphaproteobacteria</taxon>
        <taxon>Hyphomicrobiales</taxon>
        <taxon>Devosiaceae</taxon>
        <taxon>Devosia</taxon>
    </lineage>
</organism>
<keyword evidence="1" id="KW-0812">Transmembrane</keyword>
<evidence type="ECO:0000256" key="1">
    <source>
        <dbReference type="SAM" id="Phobius"/>
    </source>
</evidence>
<name>A0ABQ5W677_9HYPH</name>
<dbReference type="RefSeq" id="WP_284340853.1">
    <property type="nucleotide sequence ID" value="NZ_BSNS01000011.1"/>
</dbReference>